<sequence>MGCAEPESNCKKPSLGNKAAGKDDDEILSKRRRTKKIVHHIMPAGLRKIATAVQKAQDPSAFPWTDLPGEIKNRIYDLTLSSPTPIYIESRDIYLPKPYSNHNKRSHFQDFADEEGTGRYGIFSKQAWLVPNLILINKQTYREGAPILYHNNLHFSDDVAFNVFMIRHEARESLKWLERITLESLVNTQIGCYLLGLYAENLQSLTLNNLPDHCDTVSAAIQLINNTAVQLWVVGFTGSLVLGYMDPIMLYRIENGLEPTETEVKNAHQQVEENFQMALKNAIRDEYEDLLRR</sequence>
<feature type="region of interest" description="Disordered" evidence="1">
    <location>
        <begin position="1"/>
        <end position="24"/>
    </location>
</feature>
<comment type="caution">
    <text evidence="2">The sequence shown here is derived from an EMBL/GenBank/DDBJ whole genome shotgun (WGS) entry which is preliminary data.</text>
</comment>
<proteinExistence type="predicted"/>
<dbReference type="EMBL" id="JAJVDC020000068">
    <property type="protein sequence ID" value="KAL1627725.1"/>
    <property type="molecule type" value="Genomic_DNA"/>
</dbReference>
<keyword evidence="3" id="KW-1185">Reference proteome</keyword>
<evidence type="ECO:0000313" key="3">
    <source>
        <dbReference type="Proteomes" id="UP001521116"/>
    </source>
</evidence>
<organism evidence="2 3">
    <name type="scientific">Neofusicoccum ribis</name>
    <dbReference type="NCBI Taxonomy" id="45134"/>
    <lineage>
        <taxon>Eukaryota</taxon>
        <taxon>Fungi</taxon>
        <taxon>Dikarya</taxon>
        <taxon>Ascomycota</taxon>
        <taxon>Pezizomycotina</taxon>
        <taxon>Dothideomycetes</taxon>
        <taxon>Dothideomycetes incertae sedis</taxon>
        <taxon>Botryosphaeriales</taxon>
        <taxon>Botryosphaeriaceae</taxon>
        <taxon>Neofusicoccum</taxon>
    </lineage>
</organism>
<accession>A0ABR3SSD6</accession>
<reference evidence="2 3" key="1">
    <citation type="submission" date="2024-02" db="EMBL/GenBank/DDBJ databases">
        <title>De novo assembly and annotation of 12 fungi associated with fruit tree decline syndrome in Ontario, Canada.</title>
        <authorList>
            <person name="Sulman M."/>
            <person name="Ellouze W."/>
            <person name="Ilyukhin E."/>
        </authorList>
    </citation>
    <scope>NUCLEOTIDE SEQUENCE [LARGE SCALE GENOMIC DNA]</scope>
    <source>
        <strain evidence="2 3">M1-105</strain>
    </source>
</reference>
<evidence type="ECO:0000313" key="2">
    <source>
        <dbReference type="EMBL" id="KAL1627725.1"/>
    </source>
</evidence>
<evidence type="ECO:0000256" key="1">
    <source>
        <dbReference type="SAM" id="MobiDB-lite"/>
    </source>
</evidence>
<gene>
    <name evidence="2" type="ORF">SLS56_006174</name>
</gene>
<protein>
    <submittedName>
        <fullName evidence="2">Uncharacterized protein</fullName>
    </submittedName>
</protein>
<name>A0ABR3SSD6_9PEZI</name>
<dbReference type="Proteomes" id="UP001521116">
    <property type="component" value="Unassembled WGS sequence"/>
</dbReference>